<dbReference type="InterPro" id="IPR008969">
    <property type="entry name" value="CarboxyPept-like_regulatory"/>
</dbReference>
<sequence>MKTTITNISIAEPCSQNWELMEKRDGHHFCETCSKCVIDFSTYTNAEIIKTLASANSEVCGRMSQNQLNQLSYHLVVAPTQRNWMKYLGALTIGASIFLQQSQVFASTKTETTLSVLKKNTNDAKPEPVKVIYGYVIKENKQPALAGIRVAIANTRMFAFTDAKGRYEIKLDKGFDYKNNNLIVENTKDRSALKIDYSISKQRDMILMAYEPMIMGKMIMKTN</sequence>
<evidence type="ECO:0008006" key="3">
    <source>
        <dbReference type="Google" id="ProtNLM"/>
    </source>
</evidence>
<reference evidence="1" key="1">
    <citation type="submission" date="2022-12" db="EMBL/GenBank/DDBJ databases">
        <title>Genome sequence of HCMS5-2.</title>
        <authorList>
            <person name="Woo H."/>
        </authorList>
    </citation>
    <scope>NUCLEOTIDE SEQUENCE</scope>
    <source>
        <strain evidence="1">HCMS5-2</strain>
    </source>
</reference>
<gene>
    <name evidence="1" type="ORF">O0955_10550</name>
</gene>
<dbReference type="SUPFAM" id="SSF49464">
    <property type="entry name" value="Carboxypeptidase regulatory domain-like"/>
    <property type="match status" value="1"/>
</dbReference>
<evidence type="ECO:0000313" key="2">
    <source>
        <dbReference type="Proteomes" id="UP001144347"/>
    </source>
</evidence>
<dbReference type="EMBL" id="JAPWGM010000003">
    <property type="protein sequence ID" value="MCZ4244442.1"/>
    <property type="molecule type" value="Genomic_DNA"/>
</dbReference>
<accession>A0ABT4L9T4</accession>
<proteinExistence type="predicted"/>
<evidence type="ECO:0000313" key="1">
    <source>
        <dbReference type="EMBL" id="MCZ4244442.1"/>
    </source>
</evidence>
<organism evidence="1 2">
    <name type="scientific">Pedobacter punctiformis</name>
    <dbReference type="NCBI Taxonomy" id="3004097"/>
    <lineage>
        <taxon>Bacteria</taxon>
        <taxon>Pseudomonadati</taxon>
        <taxon>Bacteroidota</taxon>
        <taxon>Sphingobacteriia</taxon>
        <taxon>Sphingobacteriales</taxon>
        <taxon>Sphingobacteriaceae</taxon>
        <taxon>Pedobacter</taxon>
    </lineage>
</organism>
<dbReference type="RefSeq" id="WP_269427510.1">
    <property type="nucleotide sequence ID" value="NZ_JAPWGM010000003.1"/>
</dbReference>
<name>A0ABT4L9T4_9SPHI</name>
<protein>
    <recommendedName>
        <fullName evidence="3">Carboxypeptidase regulatory-like domain-containing protein</fullName>
    </recommendedName>
</protein>
<keyword evidence="2" id="KW-1185">Reference proteome</keyword>
<dbReference type="Gene3D" id="2.60.40.1120">
    <property type="entry name" value="Carboxypeptidase-like, regulatory domain"/>
    <property type="match status" value="1"/>
</dbReference>
<dbReference type="Proteomes" id="UP001144347">
    <property type="component" value="Unassembled WGS sequence"/>
</dbReference>
<comment type="caution">
    <text evidence="1">The sequence shown here is derived from an EMBL/GenBank/DDBJ whole genome shotgun (WGS) entry which is preliminary data.</text>
</comment>